<dbReference type="KEGG" id="aju:113604430"/>
<feature type="region of interest" description="Disordered" evidence="1">
    <location>
        <begin position="268"/>
        <end position="335"/>
    </location>
</feature>
<dbReference type="Proteomes" id="UP001652583">
    <property type="component" value="Chromosome E2"/>
</dbReference>
<sequence length="335" mass="35391">MAVSRVLAPGASYSVRGGFDTRPALQCWARILRPRELPALLVPGGGGVGRGRAAGAEEAAVPNRWGSPRESEQRGRQRPPPPREPDAARLQGAREGRGLPPHPARSNAVDLFPGRLREARSVRVHRGSRLGSGAAASARPPGHPPAGRSRRGRRGKPSARDFSAAATLPGPAGRRSAHAHHTHVGTPPAARRPQPSLRPRQRQRGGGAPGCPHLHPRVGDGGAEARLPACASVSFTSPSPATPAPPPLATRDSANRAPSLWGHIWLTRAVPPPSRTRGPPRASRWGRRGRQGLFVRATGAGGPPSRRRRECHPHPARALPPPPGDHPDQVAARAF</sequence>
<feature type="compositionally biased region" description="Basic and acidic residues" evidence="1">
    <location>
        <begin position="67"/>
        <end position="97"/>
    </location>
</feature>
<feature type="compositionally biased region" description="Low complexity" evidence="1">
    <location>
        <begin position="53"/>
        <end position="62"/>
    </location>
</feature>
<feature type="compositionally biased region" description="Basic residues" evidence="1">
    <location>
        <begin position="148"/>
        <end position="157"/>
    </location>
</feature>
<feature type="compositionally biased region" description="Low complexity" evidence="1">
    <location>
        <begin position="187"/>
        <end position="198"/>
    </location>
</feature>
<dbReference type="GeneID" id="113604430"/>
<evidence type="ECO:0000313" key="3">
    <source>
        <dbReference type="RefSeq" id="XP_026932318.1"/>
    </source>
</evidence>
<keyword evidence="2" id="KW-1185">Reference proteome</keyword>
<dbReference type="AlphaFoldDB" id="A0A6J2ASL7"/>
<accession>A0A6J2ASL7</accession>
<feature type="compositionally biased region" description="Basic residues" evidence="1">
    <location>
        <begin position="305"/>
        <end position="315"/>
    </location>
</feature>
<evidence type="ECO:0000313" key="2">
    <source>
        <dbReference type="Proteomes" id="UP001652583"/>
    </source>
</evidence>
<dbReference type="RefSeq" id="XP_026932318.1">
    <property type="nucleotide sequence ID" value="XM_027076517.1"/>
</dbReference>
<feature type="region of interest" description="Disordered" evidence="1">
    <location>
        <begin position="42"/>
        <end position="255"/>
    </location>
</feature>
<feature type="compositionally biased region" description="Gly residues" evidence="1">
    <location>
        <begin position="43"/>
        <end position="52"/>
    </location>
</feature>
<evidence type="ECO:0000256" key="1">
    <source>
        <dbReference type="SAM" id="MobiDB-lite"/>
    </source>
</evidence>
<proteinExistence type="predicted"/>
<protein>
    <submittedName>
        <fullName evidence="3">Basic salivary proline-rich protein 2-like</fullName>
    </submittedName>
</protein>
<gene>
    <name evidence="3" type="primary">LOC113604430</name>
</gene>
<reference evidence="3" key="1">
    <citation type="submission" date="2025-08" db="UniProtKB">
        <authorList>
            <consortium name="RefSeq"/>
        </authorList>
    </citation>
    <scope>IDENTIFICATION</scope>
    <source>
        <tissue evidence="3">Blood</tissue>
    </source>
</reference>
<feature type="compositionally biased region" description="Low complexity" evidence="1">
    <location>
        <begin position="129"/>
        <end position="140"/>
    </location>
</feature>
<organism evidence="2 3">
    <name type="scientific">Acinonyx jubatus</name>
    <name type="common">Cheetah</name>
    <dbReference type="NCBI Taxonomy" id="32536"/>
    <lineage>
        <taxon>Eukaryota</taxon>
        <taxon>Metazoa</taxon>
        <taxon>Chordata</taxon>
        <taxon>Craniata</taxon>
        <taxon>Vertebrata</taxon>
        <taxon>Euteleostomi</taxon>
        <taxon>Mammalia</taxon>
        <taxon>Eutheria</taxon>
        <taxon>Laurasiatheria</taxon>
        <taxon>Carnivora</taxon>
        <taxon>Feliformia</taxon>
        <taxon>Felidae</taxon>
        <taxon>Felinae</taxon>
        <taxon>Acinonyx</taxon>
    </lineage>
</organism>
<name>A0A6J2ASL7_ACIJB</name>